<evidence type="ECO:0000313" key="7">
    <source>
        <dbReference type="EMBL" id="QDU83030.1"/>
    </source>
</evidence>
<evidence type="ECO:0000256" key="5">
    <source>
        <dbReference type="ARBA" id="ARBA00030918"/>
    </source>
</evidence>
<evidence type="ECO:0000256" key="4">
    <source>
        <dbReference type="ARBA" id="ARBA00023316"/>
    </source>
</evidence>
<feature type="domain" description="Lytic transglycosylase MltA" evidence="6">
    <location>
        <begin position="141"/>
        <end position="290"/>
    </location>
</feature>
<dbReference type="OrthoDB" id="9783686at2"/>
<dbReference type="EC" id="4.2.2.n1" evidence="2"/>
<keyword evidence="4" id="KW-0961">Cell wall biogenesis/degradation</keyword>
<sequence length="405" mass="44761">MRTVPLVVSLIAVLSLLPACRSTPDYGRGLAPGASALLPLAPDEPRPDVGAAWHDRDDVLEALERSRVWLERRVARDRYPIAGIEHRRALASVTRLGQLLRESPDAESFNRSVQSEFVFYKSAGWDGRGGGVLFTGYYTPIFDARREPDTLYRYPLYSKPEGLVRKPDGTVVRQLATGSELPAPTRRALEETDMLRGRGLELAYLKDPFDAYLCHVQGSAFLRMEDGTMLKLGFGGTNGREYTSLAKELVKAGEIPEDHSGIPALREWAERNRERLFDFTRRNERFVFFTPIEGTPHGSLDFPVTQDLSLATDKSLFPPAAPVFVDSSVANASTNGYSTFRQMMFDQDTGGGIRTAGRGDIYLGIGDDAGRRAGRTKAEGQLYYFFLEPGLVGLYSPRAGDGIAP</sequence>
<evidence type="ECO:0000256" key="2">
    <source>
        <dbReference type="ARBA" id="ARBA00012587"/>
    </source>
</evidence>
<keyword evidence="3 7" id="KW-0456">Lyase</keyword>
<dbReference type="Pfam" id="PF06725">
    <property type="entry name" value="3D"/>
    <property type="match status" value="1"/>
</dbReference>
<dbReference type="GO" id="GO:0008933">
    <property type="term" value="F:peptidoglycan lytic transglycosylase activity"/>
    <property type="evidence" value="ECO:0007669"/>
    <property type="project" value="TreeGrafter"/>
</dbReference>
<dbReference type="InterPro" id="IPR036908">
    <property type="entry name" value="RlpA-like_sf"/>
</dbReference>
<dbReference type="SMART" id="SM00925">
    <property type="entry name" value="MltA"/>
    <property type="match status" value="1"/>
</dbReference>
<reference evidence="7 8" key="1">
    <citation type="submission" date="2019-02" db="EMBL/GenBank/DDBJ databases">
        <title>Deep-cultivation of Planctomycetes and their phenomic and genomic characterization uncovers novel biology.</title>
        <authorList>
            <person name="Wiegand S."/>
            <person name="Jogler M."/>
            <person name="Boedeker C."/>
            <person name="Pinto D."/>
            <person name="Vollmers J."/>
            <person name="Rivas-Marin E."/>
            <person name="Kohn T."/>
            <person name="Peeters S.H."/>
            <person name="Heuer A."/>
            <person name="Rast P."/>
            <person name="Oberbeckmann S."/>
            <person name="Bunk B."/>
            <person name="Jeske O."/>
            <person name="Meyerdierks A."/>
            <person name="Storesund J.E."/>
            <person name="Kallscheuer N."/>
            <person name="Luecker S."/>
            <person name="Lage O.M."/>
            <person name="Pohl T."/>
            <person name="Merkel B.J."/>
            <person name="Hornburger P."/>
            <person name="Mueller R.-W."/>
            <person name="Bruemmer F."/>
            <person name="Labrenz M."/>
            <person name="Spormann A.M."/>
            <person name="Op den Camp H."/>
            <person name="Overmann J."/>
            <person name="Amann R."/>
            <person name="Jetten M.S.M."/>
            <person name="Mascher T."/>
            <person name="Medema M.H."/>
            <person name="Devos D.P."/>
            <person name="Kaster A.-K."/>
            <person name="Ovreas L."/>
            <person name="Rohde M."/>
            <person name="Galperin M.Y."/>
            <person name="Jogler C."/>
        </authorList>
    </citation>
    <scope>NUCLEOTIDE SEQUENCE [LARGE SCALE GENOMIC DNA]</scope>
    <source>
        <strain evidence="7 8">Pla163</strain>
    </source>
</reference>
<dbReference type="CDD" id="cd14485">
    <property type="entry name" value="mltA_like_LT_A"/>
    <property type="match status" value="1"/>
</dbReference>
<dbReference type="Pfam" id="PF03562">
    <property type="entry name" value="MltA"/>
    <property type="match status" value="1"/>
</dbReference>
<dbReference type="GO" id="GO:0019867">
    <property type="term" value="C:outer membrane"/>
    <property type="evidence" value="ECO:0007669"/>
    <property type="project" value="InterPro"/>
</dbReference>
<dbReference type="CDD" id="cd14668">
    <property type="entry name" value="mlta_B"/>
    <property type="match status" value="1"/>
</dbReference>
<dbReference type="GO" id="GO:0009254">
    <property type="term" value="P:peptidoglycan turnover"/>
    <property type="evidence" value="ECO:0007669"/>
    <property type="project" value="InterPro"/>
</dbReference>
<evidence type="ECO:0000256" key="3">
    <source>
        <dbReference type="ARBA" id="ARBA00023239"/>
    </source>
</evidence>
<organism evidence="7 8">
    <name type="scientific">Rohdeia mirabilis</name>
    <dbReference type="NCBI Taxonomy" id="2528008"/>
    <lineage>
        <taxon>Bacteria</taxon>
        <taxon>Pseudomonadati</taxon>
        <taxon>Planctomycetota</taxon>
        <taxon>Planctomycetia</taxon>
        <taxon>Planctomycetia incertae sedis</taxon>
        <taxon>Rohdeia</taxon>
    </lineage>
</organism>
<keyword evidence="8" id="KW-1185">Reference proteome</keyword>
<evidence type="ECO:0000259" key="6">
    <source>
        <dbReference type="SMART" id="SM00925"/>
    </source>
</evidence>
<dbReference type="PANTHER" id="PTHR30124:SF0">
    <property type="entry name" value="MEMBRANE-BOUND LYTIC MUREIN TRANSGLYCOSYLASE A"/>
    <property type="match status" value="1"/>
</dbReference>
<dbReference type="PIRSF" id="PIRSF019422">
    <property type="entry name" value="MltA"/>
    <property type="match status" value="1"/>
</dbReference>
<name>A0A518CUX6_9BACT</name>
<dbReference type="GO" id="GO:0009253">
    <property type="term" value="P:peptidoglycan catabolic process"/>
    <property type="evidence" value="ECO:0007669"/>
    <property type="project" value="TreeGrafter"/>
</dbReference>
<dbReference type="GO" id="GO:0071555">
    <property type="term" value="P:cell wall organization"/>
    <property type="evidence" value="ECO:0007669"/>
    <property type="project" value="UniProtKB-KW"/>
</dbReference>
<dbReference type="GO" id="GO:0004553">
    <property type="term" value="F:hydrolase activity, hydrolyzing O-glycosyl compounds"/>
    <property type="evidence" value="ECO:0007669"/>
    <property type="project" value="InterPro"/>
</dbReference>
<dbReference type="EMBL" id="CP036290">
    <property type="protein sequence ID" value="QDU83030.1"/>
    <property type="molecule type" value="Genomic_DNA"/>
</dbReference>
<comment type="catalytic activity">
    <reaction evidence="1">
        <text>Exolytic cleavage of the (1-&gt;4)-beta-glycosidic linkage between N-acetylmuramic acid (MurNAc) and N-acetylglucosamine (GlcNAc) residues in peptidoglycan, from either the reducing or the non-reducing ends of the peptidoglycan chains, with concomitant formation of a 1,6-anhydrobond in the MurNAc residue.</text>
        <dbReference type="EC" id="4.2.2.n1"/>
    </reaction>
</comment>
<dbReference type="PANTHER" id="PTHR30124">
    <property type="entry name" value="MEMBRANE-BOUND LYTIC MUREIN TRANSGLYCOSYLASE A"/>
    <property type="match status" value="1"/>
</dbReference>
<accession>A0A518CUX6</accession>
<proteinExistence type="predicted"/>
<dbReference type="RefSeq" id="WP_145181997.1">
    <property type="nucleotide sequence ID" value="NZ_CP036290.1"/>
</dbReference>
<dbReference type="InterPro" id="IPR026044">
    <property type="entry name" value="MltA"/>
</dbReference>
<dbReference type="AlphaFoldDB" id="A0A518CUX6"/>
<dbReference type="InterPro" id="IPR005300">
    <property type="entry name" value="MltA_B"/>
</dbReference>
<gene>
    <name evidence="7" type="primary">mltA</name>
    <name evidence="7" type="ORF">Pla163_01260</name>
</gene>
<dbReference type="InterPro" id="IPR010611">
    <property type="entry name" value="3D_dom"/>
</dbReference>
<evidence type="ECO:0000313" key="8">
    <source>
        <dbReference type="Proteomes" id="UP000319342"/>
    </source>
</evidence>
<dbReference type="SUPFAM" id="SSF50685">
    <property type="entry name" value="Barwin-like endoglucanases"/>
    <property type="match status" value="1"/>
</dbReference>
<protein>
    <recommendedName>
        <fullName evidence="2">peptidoglycan lytic exotransglycosylase</fullName>
        <ecNumber evidence="2">4.2.2.n1</ecNumber>
    </recommendedName>
    <alternativeName>
        <fullName evidence="5">Murein hydrolase A</fullName>
    </alternativeName>
</protein>
<evidence type="ECO:0000256" key="1">
    <source>
        <dbReference type="ARBA" id="ARBA00001420"/>
    </source>
</evidence>
<dbReference type="Gene3D" id="2.40.240.50">
    <property type="entry name" value="Barwin-like endoglucanases"/>
    <property type="match status" value="1"/>
</dbReference>
<dbReference type="Proteomes" id="UP000319342">
    <property type="component" value="Chromosome"/>
</dbReference>
<dbReference type="Gene3D" id="2.40.40.10">
    <property type="entry name" value="RlpA-like domain"/>
    <property type="match status" value="1"/>
</dbReference>